<feature type="region of interest" description="Disordered" evidence="5">
    <location>
        <begin position="1"/>
        <end position="104"/>
    </location>
</feature>
<evidence type="ECO:0000313" key="7">
    <source>
        <dbReference type="EMBL" id="QLG70344.1"/>
    </source>
</evidence>
<accession>A0A7H9AW79</accession>
<organism evidence="7 8">
    <name type="scientific">Zygotorulaspora mrakii</name>
    <name type="common">Zygosaccharomyces mrakii</name>
    <dbReference type="NCBI Taxonomy" id="42260"/>
    <lineage>
        <taxon>Eukaryota</taxon>
        <taxon>Fungi</taxon>
        <taxon>Dikarya</taxon>
        <taxon>Ascomycota</taxon>
        <taxon>Saccharomycotina</taxon>
        <taxon>Saccharomycetes</taxon>
        <taxon>Saccharomycetales</taxon>
        <taxon>Saccharomycetaceae</taxon>
        <taxon>Zygotorulaspora</taxon>
    </lineage>
</organism>
<gene>
    <name evidence="7" type="ORF">HG535_0A02830</name>
</gene>
<dbReference type="PROSITE" id="PS50102">
    <property type="entry name" value="RRM"/>
    <property type="match status" value="1"/>
</dbReference>
<dbReference type="OrthoDB" id="21467at2759"/>
<protein>
    <recommendedName>
        <fullName evidence="6">RRM domain-containing protein</fullName>
    </recommendedName>
</protein>
<dbReference type="SUPFAM" id="SSF54928">
    <property type="entry name" value="RNA-binding domain, RBD"/>
    <property type="match status" value="1"/>
</dbReference>
<keyword evidence="8" id="KW-1185">Reference proteome</keyword>
<dbReference type="GO" id="GO:0003723">
    <property type="term" value="F:RNA binding"/>
    <property type="evidence" value="ECO:0007669"/>
    <property type="project" value="UniProtKB-UniRule"/>
</dbReference>
<evidence type="ECO:0000256" key="4">
    <source>
        <dbReference type="PROSITE-ProRule" id="PRU00176"/>
    </source>
</evidence>
<feature type="compositionally biased region" description="Basic and acidic residues" evidence="5">
    <location>
        <begin position="7"/>
        <end position="24"/>
    </location>
</feature>
<dbReference type="SMART" id="SM00360">
    <property type="entry name" value="RRM"/>
    <property type="match status" value="1"/>
</dbReference>
<dbReference type="Proteomes" id="UP000509704">
    <property type="component" value="Chromosome 1"/>
</dbReference>
<dbReference type="InterPro" id="IPR035979">
    <property type="entry name" value="RBD_domain_sf"/>
</dbReference>
<evidence type="ECO:0000256" key="2">
    <source>
        <dbReference type="ARBA" id="ARBA00022884"/>
    </source>
</evidence>
<evidence type="ECO:0000256" key="5">
    <source>
        <dbReference type="SAM" id="MobiDB-lite"/>
    </source>
</evidence>
<dbReference type="Gene3D" id="3.30.70.330">
    <property type="match status" value="1"/>
</dbReference>
<dbReference type="InterPro" id="IPR000504">
    <property type="entry name" value="RRM_dom"/>
</dbReference>
<dbReference type="RefSeq" id="XP_037142072.1">
    <property type="nucleotide sequence ID" value="XM_037286177.1"/>
</dbReference>
<evidence type="ECO:0000256" key="3">
    <source>
        <dbReference type="ARBA" id="ARBA00023242"/>
    </source>
</evidence>
<evidence type="ECO:0000259" key="6">
    <source>
        <dbReference type="PROSITE" id="PS50102"/>
    </source>
</evidence>
<dbReference type="KEGG" id="zmk:HG535_0A02830"/>
<comment type="subcellular location">
    <subcellularLocation>
        <location evidence="1">Nucleus</location>
        <location evidence="1">Nucleolus</location>
    </subcellularLocation>
</comment>
<feature type="domain" description="RRM" evidence="6">
    <location>
        <begin position="103"/>
        <end position="181"/>
    </location>
</feature>
<dbReference type="GO" id="GO:0005730">
    <property type="term" value="C:nucleolus"/>
    <property type="evidence" value="ECO:0007669"/>
    <property type="project" value="UniProtKB-SubCell"/>
</dbReference>
<evidence type="ECO:0000313" key="8">
    <source>
        <dbReference type="Proteomes" id="UP000509704"/>
    </source>
</evidence>
<dbReference type="AlphaFoldDB" id="A0A7H9AW79"/>
<dbReference type="PANTHER" id="PTHR46754">
    <property type="entry name" value="MKI67 FHA DOMAIN-INTERACTING NUCLEOLAR PHOSPHOPROTEIN"/>
    <property type="match status" value="1"/>
</dbReference>
<dbReference type="GeneID" id="59233980"/>
<dbReference type="InterPro" id="IPR012677">
    <property type="entry name" value="Nucleotide-bd_a/b_plait_sf"/>
</dbReference>
<keyword evidence="3" id="KW-0539">Nucleus</keyword>
<dbReference type="EMBL" id="CP058604">
    <property type="protein sequence ID" value="QLG70344.1"/>
    <property type="molecule type" value="Genomic_DNA"/>
</dbReference>
<dbReference type="Pfam" id="PF00076">
    <property type="entry name" value="RRM_1"/>
    <property type="match status" value="1"/>
</dbReference>
<name>A0A7H9AW79_ZYGMR</name>
<feature type="compositionally biased region" description="Basic and acidic residues" evidence="5">
    <location>
        <begin position="84"/>
        <end position="102"/>
    </location>
</feature>
<feature type="compositionally biased region" description="Low complexity" evidence="5">
    <location>
        <begin position="36"/>
        <end position="58"/>
    </location>
</feature>
<keyword evidence="2 4" id="KW-0694">RNA-binding</keyword>
<reference evidence="7 8" key="1">
    <citation type="submission" date="2020-07" db="EMBL/GenBank/DDBJ databases">
        <title>The yeast mating-type switching endonuclease HO is a domesticated member of an unorthodox homing genetic element family.</title>
        <authorList>
            <person name="Coughlan A.Y."/>
            <person name="Lombardi L."/>
            <person name="Braun-Galleani S."/>
            <person name="Martos A.R."/>
            <person name="Galeote V."/>
            <person name="Bigey F."/>
            <person name="Dequin S."/>
            <person name="Byrne K.P."/>
            <person name="Wolfe K.H."/>
        </authorList>
    </citation>
    <scope>NUCLEOTIDE SEQUENCE [LARGE SCALE GENOMIC DNA]</scope>
    <source>
        <strain evidence="7 8">NRRL Y-6702</strain>
    </source>
</reference>
<evidence type="ECO:0000256" key="1">
    <source>
        <dbReference type="ARBA" id="ARBA00004604"/>
    </source>
</evidence>
<proteinExistence type="predicted"/>
<sequence>MVKKTTKQRDEKSVKAPKPEPVEKVEEEENVESTLNSEASSSAVKASNSESDSNSDSNLDSDEEADDIKGLDVDDETSTHKIKKLETKKQSDNKQKNDRDHSGVVYVSRLPKGFHERELSKYFAQFGDLKQVRLARNKKTGNSRHYGFIEFVNKEDAKIAQETMDNYLLMGHILQVRLLPKGAKIEKLFKHKGRVFIQTEIKKSVDELKAQAKNKHELRMEKLTQSGIEFKW</sequence>